<dbReference type="EMBL" id="SSMC01000002">
    <property type="protein sequence ID" value="THD67581.1"/>
    <property type="molecule type" value="Genomic_DNA"/>
</dbReference>
<dbReference type="RefSeq" id="WP_136335786.1">
    <property type="nucleotide sequence ID" value="NZ_QXMP01000005.1"/>
</dbReference>
<dbReference type="InterPro" id="IPR000192">
    <property type="entry name" value="Aminotrans_V_dom"/>
</dbReference>
<accession>A0A4S3LZS5</accession>
<evidence type="ECO:0000256" key="4">
    <source>
        <dbReference type="ARBA" id="ARBA00050776"/>
    </source>
</evidence>
<dbReference type="GO" id="GO:0008483">
    <property type="term" value="F:transaminase activity"/>
    <property type="evidence" value="ECO:0007669"/>
    <property type="project" value="UniProtKB-KW"/>
</dbReference>
<keyword evidence="7" id="KW-0808">Transferase</keyword>
<organism evidence="7 8">
    <name type="scientific">Robertkochia marina</name>
    <dbReference type="NCBI Taxonomy" id="1227945"/>
    <lineage>
        <taxon>Bacteria</taxon>
        <taxon>Pseudomonadati</taxon>
        <taxon>Bacteroidota</taxon>
        <taxon>Flavobacteriia</taxon>
        <taxon>Flavobacteriales</taxon>
        <taxon>Flavobacteriaceae</taxon>
        <taxon>Robertkochia</taxon>
    </lineage>
</organism>
<comment type="caution">
    <text evidence="7">The sequence shown here is derived from an EMBL/GenBank/DDBJ whole genome shotgun (WGS) entry which is preliminary data.</text>
</comment>
<evidence type="ECO:0000256" key="2">
    <source>
        <dbReference type="ARBA" id="ARBA00010447"/>
    </source>
</evidence>
<feature type="domain" description="Aminotransferase class V" evidence="6">
    <location>
        <begin position="70"/>
        <end position="409"/>
    </location>
</feature>
<evidence type="ECO:0000259" key="6">
    <source>
        <dbReference type="Pfam" id="PF00266"/>
    </source>
</evidence>
<keyword evidence="3" id="KW-0663">Pyridoxal phosphate</keyword>
<evidence type="ECO:0000313" key="7">
    <source>
        <dbReference type="EMBL" id="THD67581.1"/>
    </source>
</evidence>
<dbReference type="PANTHER" id="PTHR43586:SF8">
    <property type="entry name" value="CYSTEINE DESULFURASE 1, CHLOROPLASTIC"/>
    <property type="match status" value="1"/>
</dbReference>
<dbReference type="PANTHER" id="PTHR43586">
    <property type="entry name" value="CYSTEINE DESULFURASE"/>
    <property type="match status" value="1"/>
</dbReference>
<dbReference type="AlphaFoldDB" id="A0A4S3LZS5"/>
<dbReference type="Gene3D" id="3.90.1150.10">
    <property type="entry name" value="Aspartate Aminotransferase, domain 1"/>
    <property type="match status" value="1"/>
</dbReference>
<dbReference type="SUPFAM" id="SSF53383">
    <property type="entry name" value="PLP-dependent transferases"/>
    <property type="match status" value="1"/>
</dbReference>
<gene>
    <name evidence="7" type="ORF">E7Z59_07930</name>
</gene>
<dbReference type="InterPro" id="IPR015422">
    <property type="entry name" value="PyrdxlP-dep_Trfase_small"/>
</dbReference>
<evidence type="ECO:0000256" key="1">
    <source>
        <dbReference type="ARBA" id="ARBA00001933"/>
    </source>
</evidence>
<keyword evidence="8" id="KW-1185">Reference proteome</keyword>
<dbReference type="Proteomes" id="UP000305939">
    <property type="component" value="Unassembled WGS sequence"/>
</dbReference>
<dbReference type="InterPro" id="IPR015421">
    <property type="entry name" value="PyrdxlP-dep_Trfase_major"/>
</dbReference>
<evidence type="ECO:0000256" key="5">
    <source>
        <dbReference type="RuleBase" id="RU004504"/>
    </source>
</evidence>
<dbReference type="PROSITE" id="PS00595">
    <property type="entry name" value="AA_TRANSFER_CLASS_5"/>
    <property type="match status" value="1"/>
</dbReference>
<comment type="catalytic activity">
    <reaction evidence="4">
        <text>(sulfur carrier)-H + L-cysteine = (sulfur carrier)-SH + L-alanine</text>
        <dbReference type="Rhea" id="RHEA:43892"/>
        <dbReference type="Rhea" id="RHEA-COMP:14737"/>
        <dbReference type="Rhea" id="RHEA-COMP:14739"/>
        <dbReference type="ChEBI" id="CHEBI:29917"/>
        <dbReference type="ChEBI" id="CHEBI:35235"/>
        <dbReference type="ChEBI" id="CHEBI:57972"/>
        <dbReference type="ChEBI" id="CHEBI:64428"/>
        <dbReference type="EC" id="2.8.1.7"/>
    </reaction>
</comment>
<name>A0A4S3LZS5_9FLAO</name>
<dbReference type="Gene3D" id="3.40.640.10">
    <property type="entry name" value="Type I PLP-dependent aspartate aminotransferase-like (Major domain)"/>
    <property type="match status" value="1"/>
</dbReference>
<dbReference type="GO" id="GO:0031071">
    <property type="term" value="F:cysteine desulfurase activity"/>
    <property type="evidence" value="ECO:0007669"/>
    <property type="project" value="UniProtKB-EC"/>
</dbReference>
<comment type="similarity">
    <text evidence="2">Belongs to the class-V pyridoxal-phosphate-dependent aminotransferase family. Csd subfamily.</text>
</comment>
<dbReference type="OrthoDB" id="9804366at2"/>
<dbReference type="InterPro" id="IPR020578">
    <property type="entry name" value="Aminotrans_V_PyrdxlP_BS"/>
</dbReference>
<comment type="cofactor">
    <cofactor evidence="1 5">
        <name>pyridoxal 5'-phosphate</name>
        <dbReference type="ChEBI" id="CHEBI:597326"/>
    </cofactor>
</comment>
<keyword evidence="7" id="KW-0032">Aminotransferase</keyword>
<evidence type="ECO:0000256" key="3">
    <source>
        <dbReference type="ARBA" id="ARBA00022898"/>
    </source>
</evidence>
<sequence length="444" mass="49778">MDRRKFIGASGLTLGMASMFPSTLHAFKTENQHKIPSVEGGIHNNSWQWVRSQFMLDHEHIQMAQMLLASHPAPVAEAIEKHRKAYNANPATYWEEHFMTAEKVVTKAAGAYMNVDPEEIALTDSTTMGTSLLFNGMKLKPGDEIIQTTHDHYVTDKSIEFACEKSGASYRKIDEYQDPRTVTVAEVTENIARAITDKTRVVMVTWVHSCTGVKLPIRAIADVIEEANRSRDESNRIYFAVDGVHGFGNQDEDISAMGCDFFSAGTHKWIFGPRGTGILYARRSAWDFVRPTIPPFSQYAYETWLGFESSAKPTFNEVITPGGFHAFDHRWALNAAFDFQMEMGRDKVHQRTTALNTQLKEGLEAIKGVDILTPMNPELSAGINCMQIEGMDAVTLVKKFHQHGIIASASPYRVSYARLTPCVINTEEEVDTCIKKMEAIVRES</sequence>
<proteinExistence type="inferred from homology"/>
<dbReference type="InterPro" id="IPR015424">
    <property type="entry name" value="PyrdxlP-dep_Trfase"/>
</dbReference>
<dbReference type="Pfam" id="PF00266">
    <property type="entry name" value="Aminotran_5"/>
    <property type="match status" value="1"/>
</dbReference>
<evidence type="ECO:0000313" key="8">
    <source>
        <dbReference type="Proteomes" id="UP000305939"/>
    </source>
</evidence>
<reference evidence="7 8" key="1">
    <citation type="submission" date="2019-04" db="EMBL/GenBank/DDBJ databases">
        <title>Draft genome sequence of Robertkochia marina CC-AMO-30D.</title>
        <authorList>
            <person name="Hameed A."/>
            <person name="Lin S.-Y."/>
            <person name="Shahina M."/>
            <person name="Lai W.-A."/>
            <person name="Young C.-C."/>
        </authorList>
    </citation>
    <scope>NUCLEOTIDE SEQUENCE [LARGE SCALE GENOMIC DNA]</scope>
    <source>
        <strain evidence="7 8">CC-AMO-30D</strain>
    </source>
</reference>
<protein>
    <submittedName>
        <fullName evidence="7">Aminotransferase class V-fold PLP-dependent enzyme</fullName>
    </submittedName>
</protein>